<protein>
    <submittedName>
        <fullName evidence="1">Uncharacterized protein</fullName>
    </submittedName>
</protein>
<evidence type="ECO:0000313" key="1">
    <source>
        <dbReference type="EMBL" id="SFI00625.1"/>
    </source>
</evidence>
<sequence>MKSACPGDCQATLPLRKKLGAFIGFTLASELRRPSEMGAVLLAKPDLSQRSPLHDSSFWRVVMTVPRHAEFHQARRKSGRSAGGDLC</sequence>
<evidence type="ECO:0000313" key="2">
    <source>
        <dbReference type="Proteomes" id="UP000199518"/>
    </source>
</evidence>
<keyword evidence="2" id="KW-1185">Reference proteome</keyword>
<accession>A0A1I3ENQ6</accession>
<dbReference type="Proteomes" id="UP000199518">
    <property type="component" value="Unassembled WGS sequence"/>
</dbReference>
<name>A0A1I3ENQ6_9PLAN</name>
<organism evidence="1 2">
    <name type="scientific">Planctomicrobium piriforme</name>
    <dbReference type="NCBI Taxonomy" id="1576369"/>
    <lineage>
        <taxon>Bacteria</taxon>
        <taxon>Pseudomonadati</taxon>
        <taxon>Planctomycetota</taxon>
        <taxon>Planctomycetia</taxon>
        <taxon>Planctomycetales</taxon>
        <taxon>Planctomycetaceae</taxon>
        <taxon>Planctomicrobium</taxon>
    </lineage>
</organism>
<dbReference type="AlphaFoldDB" id="A0A1I3ENQ6"/>
<reference evidence="2" key="1">
    <citation type="submission" date="2016-10" db="EMBL/GenBank/DDBJ databases">
        <authorList>
            <person name="Varghese N."/>
            <person name="Submissions S."/>
        </authorList>
    </citation>
    <scope>NUCLEOTIDE SEQUENCE [LARGE SCALE GENOMIC DNA]</scope>
    <source>
        <strain evidence="2">DSM 26348</strain>
    </source>
</reference>
<proteinExistence type="predicted"/>
<gene>
    <name evidence="1" type="ORF">SAMN05421753_104308</name>
</gene>
<dbReference type="STRING" id="1576369.SAMN05421753_104308"/>
<dbReference type="EMBL" id="FOQD01000004">
    <property type="protein sequence ID" value="SFI00625.1"/>
    <property type="molecule type" value="Genomic_DNA"/>
</dbReference>